<feature type="transmembrane region" description="Helical" evidence="1">
    <location>
        <begin position="76"/>
        <end position="97"/>
    </location>
</feature>
<feature type="transmembrane region" description="Helical" evidence="1">
    <location>
        <begin position="44"/>
        <end position="64"/>
    </location>
</feature>
<dbReference type="GeneID" id="117146598"/>
<keyword evidence="1" id="KW-0472">Membrane</keyword>
<accession>A0A6P8KNW8</accession>
<dbReference type="RefSeq" id="XP_033168817.1">
    <property type="nucleotide sequence ID" value="XM_033312926.1"/>
</dbReference>
<feature type="transmembrane region" description="Helical" evidence="1">
    <location>
        <begin position="136"/>
        <end position="158"/>
    </location>
</feature>
<keyword evidence="1" id="KW-0812">Transmembrane</keyword>
<feature type="transmembrane region" description="Helical" evidence="1">
    <location>
        <begin position="12"/>
        <end position="32"/>
    </location>
</feature>
<feature type="transmembrane region" description="Helical" evidence="1">
    <location>
        <begin position="164"/>
        <end position="185"/>
    </location>
</feature>
<evidence type="ECO:0000256" key="1">
    <source>
        <dbReference type="SAM" id="Phobius"/>
    </source>
</evidence>
<name>A0A6P8KNW8_DROMA</name>
<feature type="transmembrane region" description="Helical" evidence="1">
    <location>
        <begin position="103"/>
        <end position="124"/>
    </location>
</feature>
<keyword evidence="2" id="KW-1185">Reference proteome</keyword>
<dbReference type="Proteomes" id="UP000515162">
    <property type="component" value="Chromosome 2L"/>
</dbReference>
<sequence length="241" mass="26900">MANNENENGIALVKFVSVTLLILGICLLAAIPQWMILCLFGDGVLIYTIACFFVGFVVLVFIHLIEPLKYWRPCNYFVIAVCYELMTLGAASFLMNWRLVCTIVVMATALLFLGVTLLICAVLIGTGFYMNPFKLAVVGGMLFVLAFCIELMNSLLAWRYWQDVAIGVFLASVVILVISHVLITYISFEFLVRDDTILVAIVLYIAYILFLIGGRISMIYIKGNADRSATSTTSTPYDEYE</sequence>
<dbReference type="AlphaFoldDB" id="A0A6P8KNW8"/>
<evidence type="ECO:0000313" key="3">
    <source>
        <dbReference type="RefSeq" id="XP_033168817.1"/>
    </source>
</evidence>
<protein>
    <submittedName>
        <fullName evidence="3">Uncharacterized protein LOC117146598</fullName>
    </submittedName>
</protein>
<gene>
    <name evidence="3" type="primary">LOC117146598</name>
</gene>
<proteinExistence type="predicted"/>
<feature type="transmembrane region" description="Helical" evidence="1">
    <location>
        <begin position="197"/>
        <end position="221"/>
    </location>
</feature>
<keyword evidence="1" id="KW-1133">Transmembrane helix</keyword>
<reference evidence="3" key="1">
    <citation type="submission" date="2025-08" db="UniProtKB">
        <authorList>
            <consortium name="RefSeq"/>
        </authorList>
    </citation>
    <scope>IDENTIFICATION</scope>
    <source>
        <strain evidence="3">Mau12</strain>
        <tissue evidence="3">Whole Body</tissue>
    </source>
</reference>
<evidence type="ECO:0000313" key="2">
    <source>
        <dbReference type="Proteomes" id="UP000515162"/>
    </source>
</evidence>
<organism evidence="2 3">
    <name type="scientific">Drosophila mauritiana</name>
    <name type="common">Fruit fly</name>
    <dbReference type="NCBI Taxonomy" id="7226"/>
    <lineage>
        <taxon>Eukaryota</taxon>
        <taxon>Metazoa</taxon>
        <taxon>Ecdysozoa</taxon>
        <taxon>Arthropoda</taxon>
        <taxon>Hexapoda</taxon>
        <taxon>Insecta</taxon>
        <taxon>Pterygota</taxon>
        <taxon>Neoptera</taxon>
        <taxon>Endopterygota</taxon>
        <taxon>Diptera</taxon>
        <taxon>Brachycera</taxon>
        <taxon>Muscomorpha</taxon>
        <taxon>Ephydroidea</taxon>
        <taxon>Drosophilidae</taxon>
        <taxon>Drosophila</taxon>
        <taxon>Sophophora</taxon>
    </lineage>
</organism>